<dbReference type="AlphaFoldDB" id="A0A7C3PFD0"/>
<reference evidence="2" key="1">
    <citation type="journal article" date="2020" name="mSystems">
        <title>Genome- and Community-Level Interaction Insights into Carbon Utilization and Element Cycling Functions of Hydrothermarchaeota in Hydrothermal Sediment.</title>
        <authorList>
            <person name="Zhou Z."/>
            <person name="Liu Y."/>
            <person name="Xu W."/>
            <person name="Pan J."/>
            <person name="Luo Z.H."/>
            <person name="Li M."/>
        </authorList>
    </citation>
    <scope>NUCLEOTIDE SEQUENCE [LARGE SCALE GENOMIC DNA]</scope>
    <source>
        <strain evidence="2">SpSt-418</strain>
    </source>
</reference>
<protein>
    <recommendedName>
        <fullName evidence="3">Biotin carboxylase</fullName>
    </recommendedName>
</protein>
<gene>
    <name evidence="2" type="ORF">ENR64_02215</name>
</gene>
<feature type="signal peptide" evidence="1">
    <location>
        <begin position="1"/>
        <end position="28"/>
    </location>
</feature>
<keyword evidence="1" id="KW-0732">Signal</keyword>
<sequence>MSFRATAIAFITSCFLSVTLWLAPPAYALTQVKLSEVTYHECPPELAEGAVTSGGTAMPANCFIITGKTENPSGKPVVNADIFGRIFDANGDSVMQNRTRLGSVDEIPPGVGTFELRVSVPANQPTPLKLEQFKAAGFTGAVRR</sequence>
<evidence type="ECO:0008006" key="3">
    <source>
        <dbReference type="Google" id="ProtNLM"/>
    </source>
</evidence>
<evidence type="ECO:0000313" key="2">
    <source>
        <dbReference type="EMBL" id="HFM96580.1"/>
    </source>
</evidence>
<dbReference type="EMBL" id="DSRU01000034">
    <property type="protein sequence ID" value="HFM96580.1"/>
    <property type="molecule type" value="Genomic_DNA"/>
</dbReference>
<proteinExistence type="predicted"/>
<name>A0A7C3PFD0_9CYAN</name>
<comment type="caution">
    <text evidence="2">The sequence shown here is derived from an EMBL/GenBank/DDBJ whole genome shotgun (WGS) entry which is preliminary data.</text>
</comment>
<accession>A0A7C3PFD0</accession>
<feature type="chain" id="PRO_5027902161" description="Biotin carboxylase" evidence="1">
    <location>
        <begin position="29"/>
        <end position="144"/>
    </location>
</feature>
<evidence type="ECO:0000256" key="1">
    <source>
        <dbReference type="SAM" id="SignalP"/>
    </source>
</evidence>
<organism evidence="2">
    <name type="scientific">Oscillatoriales cyanobacterium SpSt-418</name>
    <dbReference type="NCBI Taxonomy" id="2282169"/>
    <lineage>
        <taxon>Bacteria</taxon>
        <taxon>Bacillati</taxon>
        <taxon>Cyanobacteriota</taxon>
        <taxon>Cyanophyceae</taxon>
        <taxon>Oscillatoriophycideae</taxon>
        <taxon>Oscillatoriales</taxon>
    </lineage>
</organism>